<dbReference type="PROSITE" id="PS00107">
    <property type="entry name" value="PROTEIN_KINASE_ATP"/>
    <property type="match status" value="1"/>
</dbReference>
<keyword evidence="9" id="KW-0812">Transmembrane</keyword>
<dbReference type="Gene3D" id="1.10.510.10">
    <property type="entry name" value="Transferase(Phosphotransferase) domain 1"/>
    <property type="match status" value="1"/>
</dbReference>
<protein>
    <recommendedName>
        <fullName evidence="1">non-specific serine/threonine protein kinase</fullName>
        <ecNumber evidence="1">2.7.11.1</ecNumber>
    </recommendedName>
</protein>
<dbReference type="SMART" id="SM00637">
    <property type="entry name" value="CBD_II"/>
    <property type="match status" value="1"/>
</dbReference>
<dbReference type="InterPro" id="IPR011009">
    <property type="entry name" value="Kinase-like_dom_sf"/>
</dbReference>
<evidence type="ECO:0000256" key="2">
    <source>
        <dbReference type="ARBA" id="ARBA00022527"/>
    </source>
</evidence>
<evidence type="ECO:0000256" key="8">
    <source>
        <dbReference type="SAM" id="MobiDB-lite"/>
    </source>
</evidence>
<organism evidence="12 13">
    <name type="scientific">Luedemannella helvata</name>
    <dbReference type="NCBI Taxonomy" id="349315"/>
    <lineage>
        <taxon>Bacteria</taxon>
        <taxon>Bacillati</taxon>
        <taxon>Actinomycetota</taxon>
        <taxon>Actinomycetes</taxon>
        <taxon>Micromonosporales</taxon>
        <taxon>Micromonosporaceae</taxon>
        <taxon>Luedemannella</taxon>
    </lineage>
</organism>
<sequence length="574" mass="59208">MDVLGGRYRLVELIGTGGMAVVWRAHDEVLGRPVAVKILSPELAKDVRFRERIQREARAAARLAHPHIGVVHDYGEWTDPDGAVRPYVVMELIDGPSLGEALSAGQLPWYRAAAICGKVAEGLAAAHARGLVHHDIKPANIVLSTTGPKIVDFGISAIVGEQDEAGAVFGTPGFVAPERISGNPIKPAADVYALGLTLYRCIAGKPPWPATTAESLLFAHLHTPPAPLPTHDVAGTEAPIPDELIAVCNRCLLKDPDARPTASEVAEILGAVPAPASATRSRVPARATPIAGGSALNVTSYLASANDPTNVIAPPPGERPRARRLVLAGIGAMLLVAAVGVAVWAGGLRGGKGAEAAAPTASAPTLACTATYWVRSDNGSRFTGELHVANDGTTPIEGDWNVSFQYPGSQHLEKLGNVRVDPAAMVPPASGPPGWTQEGQAVAVYPGRMSAKARAVEPQKQVSIPFEGSYAERNPMPNSFTVNGVACHPVLVGPVDAPPATRPNSGDDGPVATTAPPSAVPTGGGDRPVEPTGGEPAPTSARPDPVETPVVTTGPPEVPQSPNPIGDLLSILGG</sequence>
<dbReference type="Pfam" id="PF00069">
    <property type="entry name" value="Pkinase"/>
    <property type="match status" value="1"/>
</dbReference>
<dbReference type="InterPro" id="IPR017441">
    <property type="entry name" value="Protein_kinase_ATP_BS"/>
</dbReference>
<dbReference type="Gene3D" id="3.30.200.20">
    <property type="entry name" value="Phosphorylase Kinase, domain 1"/>
    <property type="match status" value="1"/>
</dbReference>
<feature type="domain" description="CBM2" evidence="11">
    <location>
        <begin position="361"/>
        <end position="490"/>
    </location>
</feature>
<evidence type="ECO:0000256" key="6">
    <source>
        <dbReference type="ARBA" id="ARBA00022840"/>
    </source>
</evidence>
<keyword evidence="9" id="KW-0472">Membrane</keyword>
<dbReference type="EC" id="2.7.11.1" evidence="1"/>
<proteinExistence type="predicted"/>
<evidence type="ECO:0000313" key="13">
    <source>
        <dbReference type="Proteomes" id="UP001500655"/>
    </source>
</evidence>
<comment type="caution">
    <text evidence="12">The sequence shown here is derived from an EMBL/GenBank/DDBJ whole genome shotgun (WGS) entry which is preliminary data.</text>
</comment>
<feature type="domain" description="Protein kinase" evidence="10">
    <location>
        <begin position="8"/>
        <end position="272"/>
    </location>
</feature>
<dbReference type="SUPFAM" id="SSF49384">
    <property type="entry name" value="Carbohydrate-binding domain"/>
    <property type="match status" value="1"/>
</dbReference>
<reference evidence="13" key="1">
    <citation type="journal article" date="2019" name="Int. J. Syst. Evol. Microbiol.">
        <title>The Global Catalogue of Microorganisms (GCM) 10K type strain sequencing project: providing services to taxonomists for standard genome sequencing and annotation.</title>
        <authorList>
            <consortium name="The Broad Institute Genomics Platform"/>
            <consortium name="The Broad Institute Genome Sequencing Center for Infectious Disease"/>
            <person name="Wu L."/>
            <person name="Ma J."/>
        </authorList>
    </citation>
    <scope>NUCLEOTIDE SEQUENCE [LARGE SCALE GENOMIC DNA]</scope>
    <source>
        <strain evidence="13">JCM 13249</strain>
    </source>
</reference>
<evidence type="ECO:0000256" key="4">
    <source>
        <dbReference type="ARBA" id="ARBA00022741"/>
    </source>
</evidence>
<dbReference type="EMBL" id="BAAALS010000039">
    <property type="protein sequence ID" value="GAA1774633.1"/>
    <property type="molecule type" value="Genomic_DNA"/>
</dbReference>
<dbReference type="RefSeq" id="WP_344087731.1">
    <property type="nucleotide sequence ID" value="NZ_BAAALS010000039.1"/>
</dbReference>
<keyword evidence="13" id="KW-1185">Reference proteome</keyword>
<dbReference type="PROSITE" id="PS51173">
    <property type="entry name" value="CBM2"/>
    <property type="match status" value="1"/>
</dbReference>
<keyword evidence="9" id="KW-1133">Transmembrane helix</keyword>
<feature type="region of interest" description="Disordered" evidence="8">
    <location>
        <begin position="496"/>
        <end position="574"/>
    </location>
</feature>
<keyword evidence="3" id="KW-0808">Transferase</keyword>
<dbReference type="InterPro" id="IPR008965">
    <property type="entry name" value="CBM2/CBM3_carb-bd_dom_sf"/>
</dbReference>
<dbReference type="SMART" id="SM00220">
    <property type="entry name" value="S_TKc"/>
    <property type="match status" value="1"/>
</dbReference>
<keyword evidence="6 7" id="KW-0067">ATP-binding</keyword>
<name>A0ABP4XDU8_9ACTN</name>
<keyword evidence="4 7" id="KW-0547">Nucleotide-binding</keyword>
<dbReference type="PANTHER" id="PTHR43289">
    <property type="entry name" value="MITOGEN-ACTIVATED PROTEIN KINASE KINASE KINASE 20-RELATED"/>
    <property type="match status" value="1"/>
</dbReference>
<evidence type="ECO:0000256" key="9">
    <source>
        <dbReference type="SAM" id="Phobius"/>
    </source>
</evidence>
<feature type="transmembrane region" description="Helical" evidence="9">
    <location>
        <begin position="325"/>
        <end position="345"/>
    </location>
</feature>
<dbReference type="SUPFAM" id="SSF56112">
    <property type="entry name" value="Protein kinase-like (PK-like)"/>
    <property type="match status" value="1"/>
</dbReference>
<dbReference type="InterPro" id="IPR000719">
    <property type="entry name" value="Prot_kinase_dom"/>
</dbReference>
<evidence type="ECO:0000259" key="11">
    <source>
        <dbReference type="PROSITE" id="PS51173"/>
    </source>
</evidence>
<dbReference type="InterPro" id="IPR012291">
    <property type="entry name" value="CBM2_carb-bd_dom_sf"/>
</dbReference>
<evidence type="ECO:0000256" key="5">
    <source>
        <dbReference type="ARBA" id="ARBA00022777"/>
    </source>
</evidence>
<dbReference type="PROSITE" id="PS00108">
    <property type="entry name" value="PROTEIN_KINASE_ST"/>
    <property type="match status" value="1"/>
</dbReference>
<dbReference type="PANTHER" id="PTHR43289:SF6">
    <property type="entry name" value="SERINE_THREONINE-PROTEIN KINASE NEKL-3"/>
    <property type="match status" value="1"/>
</dbReference>
<evidence type="ECO:0000256" key="3">
    <source>
        <dbReference type="ARBA" id="ARBA00022679"/>
    </source>
</evidence>
<dbReference type="PROSITE" id="PS50011">
    <property type="entry name" value="PROTEIN_KINASE_DOM"/>
    <property type="match status" value="1"/>
</dbReference>
<accession>A0ABP4XDU8</accession>
<dbReference type="InterPro" id="IPR001919">
    <property type="entry name" value="CBD2"/>
</dbReference>
<dbReference type="InterPro" id="IPR008271">
    <property type="entry name" value="Ser/Thr_kinase_AS"/>
</dbReference>
<dbReference type="Gene3D" id="2.60.40.290">
    <property type="match status" value="1"/>
</dbReference>
<dbReference type="CDD" id="cd14014">
    <property type="entry name" value="STKc_PknB_like"/>
    <property type="match status" value="1"/>
</dbReference>
<evidence type="ECO:0000313" key="12">
    <source>
        <dbReference type="EMBL" id="GAA1774633.1"/>
    </source>
</evidence>
<dbReference type="Pfam" id="PF00553">
    <property type="entry name" value="CBM_2"/>
    <property type="match status" value="1"/>
</dbReference>
<feature type="binding site" evidence="7">
    <location>
        <position position="37"/>
    </location>
    <ligand>
        <name>ATP</name>
        <dbReference type="ChEBI" id="CHEBI:30616"/>
    </ligand>
</feature>
<keyword evidence="2" id="KW-0723">Serine/threonine-protein kinase</keyword>
<gene>
    <name evidence="12" type="ORF">GCM10009681_52770</name>
</gene>
<feature type="compositionally biased region" description="Low complexity" evidence="8">
    <location>
        <begin position="509"/>
        <end position="521"/>
    </location>
</feature>
<evidence type="ECO:0000256" key="1">
    <source>
        <dbReference type="ARBA" id="ARBA00012513"/>
    </source>
</evidence>
<evidence type="ECO:0000259" key="10">
    <source>
        <dbReference type="PROSITE" id="PS50011"/>
    </source>
</evidence>
<evidence type="ECO:0000256" key="7">
    <source>
        <dbReference type="PROSITE-ProRule" id="PRU10141"/>
    </source>
</evidence>
<keyword evidence="5" id="KW-0418">Kinase</keyword>
<dbReference type="Proteomes" id="UP001500655">
    <property type="component" value="Unassembled WGS sequence"/>
</dbReference>